<feature type="domain" description="ABC3 transporter permease C-terminal" evidence="8">
    <location>
        <begin position="273"/>
        <end position="384"/>
    </location>
</feature>
<evidence type="ECO:0000313" key="10">
    <source>
        <dbReference type="Proteomes" id="UP000001191"/>
    </source>
</evidence>
<dbReference type="PhylomeDB" id="B2J028"/>
<protein>
    <submittedName>
        <fullName evidence="9">DevC protein</fullName>
    </submittedName>
</protein>
<dbReference type="HOGENOM" id="CLU_000604_8_9_3"/>
<dbReference type="AlphaFoldDB" id="B2J028"/>
<dbReference type="EMBL" id="CP001037">
    <property type="protein sequence ID" value="ACC81799.1"/>
    <property type="molecule type" value="Genomic_DNA"/>
</dbReference>
<dbReference type="EnsemblBacteria" id="ACC81799">
    <property type="protein sequence ID" value="ACC81799"/>
    <property type="gene ID" value="Npun_F3373"/>
</dbReference>
<sequence length="388" mass="43310">MLRKLFYRIPLAWLQMSREKTRLAVAIVGIAFADILMFVQLGFKSALYDAAVRPQYSLQGDLFLINPQFETVFSVKSFSRQRLYQAAGFDSVSSVSYLYIDSGQWRNPITHKDRRILIFGIDPANSAFKLPEVNQHLDDLKMLDTVLFDQMGRSEYGPISALLQKSDFLQTEVNNVLIRVAGIFNLGASFAADGNAITSESTFMKLFPNRRTDQIDIGIIKLKSNADIQRIQADIQTILPADIQVLTQVELATREKEYWANSTPIGFIFGLGSLVAFIVGTVIVYQIIYADVSDHLPEYATLKAMGYSNRYLIIVIFQESLILALIGFIPGCVLSLGVYHAAQISTRLPIMMTVSRAVVVLLLTIVMCFISGGIAINKLHKADPADIF</sequence>
<dbReference type="Proteomes" id="UP000001191">
    <property type="component" value="Chromosome"/>
</dbReference>
<dbReference type="InterPro" id="IPR003838">
    <property type="entry name" value="ABC3_permease_C"/>
</dbReference>
<evidence type="ECO:0000256" key="1">
    <source>
        <dbReference type="ARBA" id="ARBA00004651"/>
    </source>
</evidence>
<dbReference type="PIRSF" id="PIRSF031773">
    <property type="entry name" value="DevC"/>
    <property type="match status" value="1"/>
</dbReference>
<keyword evidence="6 7" id="KW-0472">Membrane</keyword>
<gene>
    <name evidence="9" type="ordered locus">Npun_F3373</name>
</gene>
<dbReference type="RefSeq" id="WP_012409775.1">
    <property type="nucleotide sequence ID" value="NC_010628.1"/>
</dbReference>
<dbReference type="OrthoDB" id="417886at2"/>
<keyword evidence="2" id="KW-0813">Transport</keyword>
<name>B2J028_NOSP7</name>
<feature type="transmembrane region" description="Helical" evidence="7">
    <location>
        <begin position="265"/>
        <end position="290"/>
    </location>
</feature>
<keyword evidence="3" id="KW-1003">Cell membrane</keyword>
<feature type="transmembrane region" description="Helical" evidence="7">
    <location>
        <begin position="311"/>
        <end position="337"/>
    </location>
</feature>
<proteinExistence type="predicted"/>
<dbReference type="NCBIfam" id="TIGR01185">
    <property type="entry name" value="devC"/>
    <property type="match status" value="1"/>
</dbReference>
<dbReference type="PANTHER" id="PTHR43738">
    <property type="entry name" value="ABC TRANSPORTER, MEMBRANE PROTEIN"/>
    <property type="match status" value="1"/>
</dbReference>
<dbReference type="Pfam" id="PF02687">
    <property type="entry name" value="FtsX"/>
    <property type="match status" value="1"/>
</dbReference>
<dbReference type="KEGG" id="npu:Npun_F3373"/>
<feature type="transmembrane region" description="Helical" evidence="7">
    <location>
        <begin position="357"/>
        <end position="376"/>
    </location>
</feature>
<keyword evidence="4 7" id="KW-0812">Transmembrane</keyword>
<evidence type="ECO:0000256" key="7">
    <source>
        <dbReference type="SAM" id="Phobius"/>
    </source>
</evidence>
<evidence type="ECO:0000256" key="5">
    <source>
        <dbReference type="ARBA" id="ARBA00022989"/>
    </source>
</evidence>
<dbReference type="InterPro" id="IPR005891">
    <property type="entry name" value="DevC"/>
</dbReference>
<evidence type="ECO:0000259" key="8">
    <source>
        <dbReference type="Pfam" id="PF02687"/>
    </source>
</evidence>
<comment type="subcellular location">
    <subcellularLocation>
        <location evidence="1">Cell membrane</location>
        <topology evidence="1">Multi-pass membrane protein</topology>
    </subcellularLocation>
</comment>
<reference evidence="10" key="1">
    <citation type="submission" date="2008-04" db="EMBL/GenBank/DDBJ databases">
        <title>Complete sequence of chromosome of Nostoc punctiforme ATCC 29133.</title>
        <authorList>
            <consortium name="US DOE Joint Genome Institute"/>
            <person name="Copeland A."/>
            <person name="Lucas S."/>
            <person name="Lapidus A."/>
            <person name="Glavina del Rio T."/>
            <person name="Dalin E."/>
            <person name="Tice H."/>
            <person name="Pitluck S."/>
            <person name="Chain P."/>
            <person name="Malfatti S."/>
            <person name="Shin M."/>
            <person name="Vergez L."/>
            <person name="Schmutz J."/>
            <person name="Larimer F."/>
            <person name="Land M."/>
            <person name="Hauser L."/>
            <person name="Kyrpides N."/>
            <person name="Kim E."/>
            <person name="Meeks J.C."/>
            <person name="Elhai J."/>
            <person name="Campbell E.L."/>
            <person name="Thiel T."/>
            <person name="Longmire J."/>
            <person name="Potts M."/>
            <person name="Atlas R."/>
        </authorList>
    </citation>
    <scope>NUCLEOTIDE SEQUENCE [LARGE SCALE GENOMIC DNA]</scope>
    <source>
        <strain evidence="10">ATCC 29133 / PCC 73102</strain>
    </source>
</reference>
<keyword evidence="5 7" id="KW-1133">Transmembrane helix</keyword>
<reference evidence="9 10" key="2">
    <citation type="journal article" date="2013" name="Plant Physiol.">
        <title>A Nostoc punctiforme Sugar Transporter Necessary to Establish a Cyanobacterium-Plant Symbiosis.</title>
        <authorList>
            <person name="Ekman M."/>
            <person name="Picossi S."/>
            <person name="Campbell E.L."/>
            <person name="Meeks J.C."/>
            <person name="Flores E."/>
        </authorList>
    </citation>
    <scope>NUCLEOTIDE SEQUENCE [LARGE SCALE GENOMIC DNA]</scope>
    <source>
        <strain evidence="10">ATCC 29133 / PCC 73102</strain>
    </source>
</reference>
<dbReference type="GO" id="GO:0005886">
    <property type="term" value="C:plasma membrane"/>
    <property type="evidence" value="ECO:0007669"/>
    <property type="project" value="UniProtKB-SubCell"/>
</dbReference>
<evidence type="ECO:0000256" key="6">
    <source>
        <dbReference type="ARBA" id="ARBA00023136"/>
    </source>
</evidence>
<dbReference type="STRING" id="63737.Npun_F3373"/>
<evidence type="ECO:0000256" key="4">
    <source>
        <dbReference type="ARBA" id="ARBA00022692"/>
    </source>
</evidence>
<keyword evidence="10" id="KW-1185">Reference proteome</keyword>
<dbReference type="PANTHER" id="PTHR43738:SF1">
    <property type="entry name" value="HEMIN TRANSPORT SYSTEM PERMEASE PROTEIN HRTB-RELATED"/>
    <property type="match status" value="1"/>
</dbReference>
<evidence type="ECO:0000313" key="9">
    <source>
        <dbReference type="EMBL" id="ACC81799.1"/>
    </source>
</evidence>
<evidence type="ECO:0000256" key="2">
    <source>
        <dbReference type="ARBA" id="ARBA00022448"/>
    </source>
</evidence>
<accession>B2J028</accession>
<dbReference type="InterPro" id="IPR051125">
    <property type="entry name" value="ABC-4/HrtB_transporter"/>
</dbReference>
<feature type="transmembrane region" description="Helical" evidence="7">
    <location>
        <begin position="21"/>
        <end position="43"/>
    </location>
</feature>
<dbReference type="eggNOG" id="COG0577">
    <property type="taxonomic scope" value="Bacteria"/>
</dbReference>
<organism evidence="9 10">
    <name type="scientific">Nostoc punctiforme (strain ATCC 29133 / PCC 73102)</name>
    <dbReference type="NCBI Taxonomy" id="63737"/>
    <lineage>
        <taxon>Bacteria</taxon>
        <taxon>Bacillati</taxon>
        <taxon>Cyanobacteriota</taxon>
        <taxon>Cyanophyceae</taxon>
        <taxon>Nostocales</taxon>
        <taxon>Nostocaceae</taxon>
        <taxon>Nostoc</taxon>
    </lineage>
</organism>
<evidence type="ECO:0000256" key="3">
    <source>
        <dbReference type="ARBA" id="ARBA00022475"/>
    </source>
</evidence>